<protein>
    <submittedName>
        <fullName evidence="1">Uncharacterized protein</fullName>
    </submittedName>
</protein>
<proteinExistence type="predicted"/>
<evidence type="ECO:0000313" key="1">
    <source>
        <dbReference type="EMBL" id="KAL0894137.1"/>
    </source>
</evidence>
<organism evidence="1 2">
    <name type="scientific">Loxostege sticticalis</name>
    <name type="common">Beet webworm moth</name>
    <dbReference type="NCBI Taxonomy" id="481309"/>
    <lineage>
        <taxon>Eukaryota</taxon>
        <taxon>Metazoa</taxon>
        <taxon>Ecdysozoa</taxon>
        <taxon>Arthropoda</taxon>
        <taxon>Hexapoda</taxon>
        <taxon>Insecta</taxon>
        <taxon>Pterygota</taxon>
        <taxon>Neoptera</taxon>
        <taxon>Endopterygota</taxon>
        <taxon>Lepidoptera</taxon>
        <taxon>Glossata</taxon>
        <taxon>Ditrysia</taxon>
        <taxon>Pyraloidea</taxon>
        <taxon>Crambidae</taxon>
        <taxon>Pyraustinae</taxon>
        <taxon>Loxostege</taxon>
    </lineage>
</organism>
<comment type="caution">
    <text evidence="1">The sequence shown here is derived from an EMBL/GenBank/DDBJ whole genome shotgun (WGS) entry which is preliminary data.</text>
</comment>
<sequence>MEADSTTYDSSSKTNIEIVPFPASKGNLQLYLELTSKTSEKSQESQIVDRLQSFGLLPASMRCFSNKPDCRLVCRPARVVDRMQWYCEGCSKRQPVRAGSFFLRLQCSLLQSLQMMLAWCEDADCTDASEHFGVKPKVASLIYDKLDELAVKEQSKLRLGGENSVVLAEMYPDCLNRQSPDTTDQVHVHRMLMLADTNHIPTAYKIHVIKDDLKKQSASLINNQSLQVEVEEFVSRVTEPNSLLVTSATVPAVAGAASIQQLSQHCDMDMQHFLNSRIWRQAVTLCSASRDLCTGLPSVLCASAVQRYLDTSLYRLRYGNCYRHLLNLVAAHYNDDEGSDN</sequence>
<gene>
    <name evidence="1" type="ORF">ABMA27_014174</name>
</gene>
<reference evidence="1 2" key="1">
    <citation type="submission" date="2024-06" db="EMBL/GenBank/DDBJ databases">
        <title>A chromosome-level genome assembly of beet webworm, Loxostege sticticalis.</title>
        <authorList>
            <person name="Zhang Y."/>
        </authorList>
    </citation>
    <scope>NUCLEOTIDE SEQUENCE [LARGE SCALE GENOMIC DNA]</scope>
    <source>
        <strain evidence="1">AQ026</strain>
        <tissue evidence="1">Whole body</tissue>
    </source>
</reference>
<keyword evidence="2" id="KW-1185">Reference proteome</keyword>
<evidence type="ECO:0000313" key="2">
    <source>
        <dbReference type="Proteomes" id="UP001549920"/>
    </source>
</evidence>
<dbReference type="EMBL" id="JBEUOH010000005">
    <property type="protein sequence ID" value="KAL0894137.1"/>
    <property type="molecule type" value="Genomic_DNA"/>
</dbReference>
<name>A0ABR3ICZ2_LOXSC</name>
<accession>A0ABR3ICZ2</accession>
<dbReference type="Proteomes" id="UP001549920">
    <property type="component" value="Unassembled WGS sequence"/>
</dbReference>